<protein>
    <recommendedName>
        <fullName evidence="2">non-specific protein-tyrosine kinase</fullName>
        <ecNumber evidence="2">2.7.10.2</ecNumber>
    </recommendedName>
</protein>
<evidence type="ECO:0000313" key="10">
    <source>
        <dbReference type="EMBL" id="PTL37913.1"/>
    </source>
</evidence>
<name>A0A2T4U3D0_9BACI</name>
<dbReference type="InterPro" id="IPR005702">
    <property type="entry name" value="Wzc-like_C"/>
</dbReference>
<gene>
    <name evidence="10" type="ORF">C6Y45_14020</name>
</gene>
<evidence type="ECO:0000259" key="9">
    <source>
        <dbReference type="Pfam" id="PF13614"/>
    </source>
</evidence>
<evidence type="ECO:0000256" key="7">
    <source>
        <dbReference type="ARBA" id="ARBA00023137"/>
    </source>
</evidence>
<dbReference type="GO" id="GO:0004715">
    <property type="term" value="F:non-membrane spanning protein tyrosine kinase activity"/>
    <property type="evidence" value="ECO:0007669"/>
    <property type="project" value="UniProtKB-EC"/>
</dbReference>
<proteinExistence type="inferred from homology"/>
<organism evidence="10 11">
    <name type="scientific">Alkalicoccus saliphilus</name>
    <dbReference type="NCBI Taxonomy" id="200989"/>
    <lineage>
        <taxon>Bacteria</taxon>
        <taxon>Bacillati</taxon>
        <taxon>Bacillota</taxon>
        <taxon>Bacilli</taxon>
        <taxon>Bacillales</taxon>
        <taxon>Bacillaceae</taxon>
        <taxon>Alkalicoccus</taxon>
    </lineage>
</organism>
<comment type="catalytic activity">
    <reaction evidence="8">
        <text>L-tyrosyl-[protein] + ATP = O-phospho-L-tyrosyl-[protein] + ADP + H(+)</text>
        <dbReference type="Rhea" id="RHEA:10596"/>
        <dbReference type="Rhea" id="RHEA-COMP:10136"/>
        <dbReference type="Rhea" id="RHEA-COMP:20101"/>
        <dbReference type="ChEBI" id="CHEBI:15378"/>
        <dbReference type="ChEBI" id="CHEBI:30616"/>
        <dbReference type="ChEBI" id="CHEBI:46858"/>
        <dbReference type="ChEBI" id="CHEBI:61978"/>
        <dbReference type="ChEBI" id="CHEBI:456216"/>
        <dbReference type="EC" id="2.7.10.2"/>
    </reaction>
</comment>
<evidence type="ECO:0000256" key="2">
    <source>
        <dbReference type="ARBA" id="ARBA00011903"/>
    </source>
</evidence>
<keyword evidence="7" id="KW-0829">Tyrosine-protein kinase</keyword>
<evidence type="ECO:0000256" key="8">
    <source>
        <dbReference type="ARBA" id="ARBA00051245"/>
    </source>
</evidence>
<reference evidence="10 11" key="1">
    <citation type="submission" date="2018-03" db="EMBL/GenBank/DDBJ databases">
        <title>Alkalicoccus saliphilus sp. nov., isolated from a mineral pool.</title>
        <authorList>
            <person name="Zhao B."/>
        </authorList>
    </citation>
    <scope>NUCLEOTIDE SEQUENCE [LARGE SCALE GENOMIC DNA]</scope>
    <source>
        <strain evidence="10 11">6AG</strain>
    </source>
</reference>
<accession>A0A2T4U3D0</accession>
<dbReference type="GO" id="GO:0005524">
    <property type="term" value="F:ATP binding"/>
    <property type="evidence" value="ECO:0007669"/>
    <property type="project" value="UniProtKB-KW"/>
</dbReference>
<dbReference type="GO" id="GO:0005886">
    <property type="term" value="C:plasma membrane"/>
    <property type="evidence" value="ECO:0007669"/>
    <property type="project" value="TreeGrafter"/>
</dbReference>
<dbReference type="AlphaFoldDB" id="A0A2T4U3D0"/>
<dbReference type="Pfam" id="PF13614">
    <property type="entry name" value="AAA_31"/>
    <property type="match status" value="1"/>
</dbReference>
<keyword evidence="3" id="KW-0808">Transferase</keyword>
<dbReference type="GO" id="GO:0042802">
    <property type="term" value="F:identical protein binding"/>
    <property type="evidence" value="ECO:0007669"/>
    <property type="project" value="UniProtKB-ARBA"/>
</dbReference>
<dbReference type="PANTHER" id="PTHR32309:SF13">
    <property type="entry name" value="FERRIC ENTEROBACTIN TRANSPORT PROTEIN FEPE"/>
    <property type="match status" value="1"/>
</dbReference>
<dbReference type="FunFam" id="3.40.50.300:FF:000527">
    <property type="entry name" value="Tyrosine-protein kinase etk"/>
    <property type="match status" value="1"/>
</dbReference>
<evidence type="ECO:0000256" key="4">
    <source>
        <dbReference type="ARBA" id="ARBA00022741"/>
    </source>
</evidence>
<dbReference type="NCBIfam" id="TIGR01007">
    <property type="entry name" value="eps_fam"/>
    <property type="match status" value="1"/>
</dbReference>
<dbReference type="InterPro" id="IPR027417">
    <property type="entry name" value="P-loop_NTPase"/>
</dbReference>
<keyword evidence="6" id="KW-0067">ATP-binding</keyword>
<dbReference type="CDD" id="cd05387">
    <property type="entry name" value="BY-kinase"/>
    <property type="match status" value="1"/>
</dbReference>
<comment type="caution">
    <text evidence="10">The sequence shown here is derived from an EMBL/GenBank/DDBJ whole genome shotgun (WGS) entry which is preliminary data.</text>
</comment>
<evidence type="ECO:0000256" key="1">
    <source>
        <dbReference type="ARBA" id="ARBA00007316"/>
    </source>
</evidence>
<dbReference type="Proteomes" id="UP000240509">
    <property type="component" value="Unassembled WGS sequence"/>
</dbReference>
<feature type="domain" description="AAA" evidence="9">
    <location>
        <begin position="50"/>
        <end position="176"/>
    </location>
</feature>
<evidence type="ECO:0000313" key="11">
    <source>
        <dbReference type="Proteomes" id="UP000240509"/>
    </source>
</evidence>
<keyword evidence="11" id="KW-1185">Reference proteome</keyword>
<dbReference type="RefSeq" id="WP_107585860.1">
    <property type="nucleotide sequence ID" value="NZ_PZJJ01000029.1"/>
</dbReference>
<keyword evidence="5" id="KW-0418">Kinase</keyword>
<dbReference type="InterPro" id="IPR050445">
    <property type="entry name" value="Bact_polysacc_biosynth/exp"/>
</dbReference>
<evidence type="ECO:0000256" key="3">
    <source>
        <dbReference type="ARBA" id="ARBA00022679"/>
    </source>
</evidence>
<sequence length="235" mass="25954">MALSRKNKKTEMSDKQRALITEFDKRSPISEQFRTLRTNIQFASVDRQLKTIMVTSSSPGEGKSTTVANLSIVLAQQGNKILLVYTDLRKPTVHFSFQVPNQIGFTNVVTGQALLSAAVFQTSIENVDVLPSGPIPPNPSELLGSKKMKAFMEDVSKKYDYVIFDAPPVNAVTDPQILSGLVDGTVLVIRSGKTEEEHAQKAVDSLKKVEANILGAVLNDRSMEESQYYYYYGEG</sequence>
<dbReference type="SUPFAM" id="SSF52540">
    <property type="entry name" value="P-loop containing nucleoside triphosphate hydrolases"/>
    <property type="match status" value="1"/>
</dbReference>
<keyword evidence="4" id="KW-0547">Nucleotide-binding</keyword>
<dbReference type="EMBL" id="PZJJ01000029">
    <property type="protein sequence ID" value="PTL37913.1"/>
    <property type="molecule type" value="Genomic_DNA"/>
</dbReference>
<evidence type="ECO:0000256" key="5">
    <source>
        <dbReference type="ARBA" id="ARBA00022777"/>
    </source>
</evidence>
<dbReference type="InterPro" id="IPR025669">
    <property type="entry name" value="AAA_dom"/>
</dbReference>
<dbReference type="Gene3D" id="3.40.50.300">
    <property type="entry name" value="P-loop containing nucleotide triphosphate hydrolases"/>
    <property type="match status" value="1"/>
</dbReference>
<evidence type="ECO:0000256" key="6">
    <source>
        <dbReference type="ARBA" id="ARBA00022840"/>
    </source>
</evidence>
<dbReference type="OrthoDB" id="9794577at2"/>
<dbReference type="EC" id="2.7.10.2" evidence="2"/>
<comment type="similarity">
    <text evidence="1">Belongs to the CpsD/CapB family.</text>
</comment>
<dbReference type="PANTHER" id="PTHR32309">
    <property type="entry name" value="TYROSINE-PROTEIN KINASE"/>
    <property type="match status" value="1"/>
</dbReference>